<keyword evidence="1" id="KW-1133">Transmembrane helix</keyword>
<feature type="transmembrane region" description="Helical" evidence="1">
    <location>
        <begin position="45"/>
        <end position="63"/>
    </location>
</feature>
<dbReference type="Proteomes" id="UP000321947">
    <property type="component" value="Unassembled WGS sequence"/>
</dbReference>
<proteinExistence type="predicted"/>
<feature type="transmembrane region" description="Helical" evidence="1">
    <location>
        <begin position="109"/>
        <end position="129"/>
    </location>
</feature>
<gene>
    <name evidence="3" type="ORF">E5676_scaffold901G00240</name>
</gene>
<dbReference type="EMBL" id="SSTD01003179">
    <property type="protein sequence ID" value="TYK27014.1"/>
    <property type="molecule type" value="Genomic_DNA"/>
</dbReference>
<evidence type="ECO:0000313" key="3">
    <source>
        <dbReference type="EMBL" id="TYK27014.1"/>
    </source>
</evidence>
<dbReference type="GO" id="GO:0016301">
    <property type="term" value="F:kinase activity"/>
    <property type="evidence" value="ECO:0007669"/>
    <property type="project" value="UniProtKB-KW"/>
</dbReference>
<protein>
    <submittedName>
        <fullName evidence="3">Cysteine-rich RLK (Receptor-like protein kinase) 8</fullName>
    </submittedName>
</protein>
<evidence type="ECO:0000259" key="2">
    <source>
        <dbReference type="Pfam" id="PF07727"/>
    </source>
</evidence>
<dbReference type="Pfam" id="PF07727">
    <property type="entry name" value="RVT_2"/>
    <property type="match status" value="1"/>
</dbReference>
<evidence type="ECO:0000313" key="4">
    <source>
        <dbReference type="Proteomes" id="UP000321947"/>
    </source>
</evidence>
<feature type="domain" description="Reverse transcriptase Ty1/copia-type" evidence="2">
    <location>
        <begin position="5"/>
        <end position="92"/>
    </location>
</feature>
<name>A0A5D3DU32_CUCMM</name>
<dbReference type="AlphaFoldDB" id="A0A5D3DU32"/>
<keyword evidence="1" id="KW-0472">Membrane</keyword>
<dbReference type="InterPro" id="IPR013103">
    <property type="entry name" value="RVT_2"/>
</dbReference>
<reference evidence="3 4" key="1">
    <citation type="submission" date="2019-08" db="EMBL/GenBank/DDBJ databases">
        <title>Draft genome sequences of two oriental melons (Cucumis melo L. var makuwa).</title>
        <authorList>
            <person name="Kwon S.-Y."/>
        </authorList>
    </citation>
    <scope>NUCLEOTIDE SEQUENCE [LARGE SCALE GENOMIC DNA]</scope>
    <source>
        <strain evidence="4">cv. Chang Bougi</strain>
        <tissue evidence="3">Leaf</tissue>
    </source>
</reference>
<organism evidence="3 4">
    <name type="scientific">Cucumis melo var. makuwa</name>
    <name type="common">Oriental melon</name>
    <dbReference type="NCBI Taxonomy" id="1194695"/>
    <lineage>
        <taxon>Eukaryota</taxon>
        <taxon>Viridiplantae</taxon>
        <taxon>Streptophyta</taxon>
        <taxon>Embryophyta</taxon>
        <taxon>Tracheophyta</taxon>
        <taxon>Spermatophyta</taxon>
        <taxon>Magnoliopsida</taxon>
        <taxon>eudicotyledons</taxon>
        <taxon>Gunneridae</taxon>
        <taxon>Pentapetalae</taxon>
        <taxon>rosids</taxon>
        <taxon>fabids</taxon>
        <taxon>Cucurbitales</taxon>
        <taxon>Cucurbitaceae</taxon>
        <taxon>Benincaseae</taxon>
        <taxon>Cucumis</taxon>
    </lineage>
</organism>
<keyword evidence="3" id="KW-0675">Receptor</keyword>
<keyword evidence="3" id="KW-0808">Transferase</keyword>
<accession>A0A5D3DU32</accession>
<keyword evidence="3" id="KW-0418">Kinase</keyword>
<comment type="caution">
    <text evidence="3">The sequence shown here is derived from an EMBL/GenBank/DDBJ whole genome shotgun (WGS) entry which is preliminary data.</text>
</comment>
<keyword evidence="1" id="KW-0812">Transmembrane</keyword>
<evidence type="ECO:0000256" key="1">
    <source>
        <dbReference type="SAM" id="Phobius"/>
    </source>
</evidence>
<sequence>MQVGVYGKCKTDGRVEKYKARLVAKGFTQTYGVDCQETFTLVAKINFIIILLSIAVNFDWLFYQLHIKNVSLNGELEEEVFMDLPPGFEADLKINLLAFVSMFLIEMHWSWLALTWTLIVVWSFIMFGYDEGAKGYQPS</sequence>